<dbReference type="PROSITE" id="PS50268">
    <property type="entry name" value="CADHERIN_2"/>
    <property type="match status" value="2"/>
</dbReference>
<dbReference type="InterPro" id="IPR002126">
    <property type="entry name" value="Cadherin-like_dom"/>
</dbReference>
<evidence type="ECO:0000259" key="9">
    <source>
        <dbReference type="PROSITE" id="PS50268"/>
    </source>
</evidence>
<feature type="domain" description="Cadherin" evidence="9">
    <location>
        <begin position="21"/>
        <end position="128"/>
    </location>
</feature>
<dbReference type="PANTHER" id="PTHR24028">
    <property type="entry name" value="CADHERIN-87A"/>
    <property type="match status" value="1"/>
</dbReference>
<dbReference type="Ensembl" id="ENSPMGT00000000141.1">
    <property type="protein sequence ID" value="ENSPMGP00000000128.1"/>
    <property type="gene ID" value="ENSPMGG00000000148.1"/>
</dbReference>
<dbReference type="Gene3D" id="2.60.40.60">
    <property type="entry name" value="Cadherins"/>
    <property type="match status" value="1"/>
</dbReference>
<keyword evidence="4 8" id="KW-0106">Calcium</keyword>
<dbReference type="Proteomes" id="UP000261520">
    <property type="component" value="Unplaced"/>
</dbReference>
<evidence type="ECO:0000256" key="6">
    <source>
        <dbReference type="ARBA" id="ARBA00023136"/>
    </source>
</evidence>
<dbReference type="Pfam" id="PF00028">
    <property type="entry name" value="Cadherin"/>
    <property type="match status" value="1"/>
</dbReference>
<dbReference type="SMART" id="SM00112">
    <property type="entry name" value="CA"/>
    <property type="match status" value="1"/>
</dbReference>
<proteinExistence type="predicted"/>
<evidence type="ECO:0000256" key="1">
    <source>
        <dbReference type="ARBA" id="ARBA00004167"/>
    </source>
</evidence>
<keyword evidence="11" id="KW-1185">Reference proteome</keyword>
<keyword evidence="6" id="KW-0472">Membrane</keyword>
<keyword evidence="5" id="KW-1133">Transmembrane helix</keyword>
<dbReference type="PANTHER" id="PTHR24028:SF328">
    <property type="entry name" value="CADHERIN-3"/>
    <property type="match status" value="1"/>
</dbReference>
<evidence type="ECO:0000256" key="5">
    <source>
        <dbReference type="ARBA" id="ARBA00022989"/>
    </source>
</evidence>
<evidence type="ECO:0000313" key="11">
    <source>
        <dbReference type="Proteomes" id="UP000261520"/>
    </source>
</evidence>
<keyword evidence="3" id="KW-0677">Repeat</keyword>
<comment type="subcellular location">
    <subcellularLocation>
        <location evidence="1">Membrane</location>
        <topology evidence="1">Single-pass membrane protein</topology>
    </subcellularLocation>
</comment>
<reference evidence="10" key="1">
    <citation type="submission" date="2025-08" db="UniProtKB">
        <authorList>
            <consortium name="Ensembl"/>
        </authorList>
    </citation>
    <scope>IDENTIFICATION</scope>
</reference>
<dbReference type="InterPro" id="IPR050174">
    <property type="entry name" value="Protocadherin/Cadherin-CA"/>
</dbReference>
<evidence type="ECO:0000313" key="10">
    <source>
        <dbReference type="Ensembl" id="ENSPMGP00000000128.1"/>
    </source>
</evidence>
<reference evidence="10" key="2">
    <citation type="submission" date="2025-09" db="UniProtKB">
        <authorList>
            <consortium name="Ensembl"/>
        </authorList>
    </citation>
    <scope>IDENTIFICATION</scope>
</reference>
<dbReference type="GO" id="GO:0007156">
    <property type="term" value="P:homophilic cell adhesion via plasma membrane adhesion molecules"/>
    <property type="evidence" value="ECO:0007669"/>
    <property type="project" value="InterPro"/>
</dbReference>
<evidence type="ECO:0000256" key="8">
    <source>
        <dbReference type="PROSITE-ProRule" id="PRU00043"/>
    </source>
</evidence>
<dbReference type="FunFam" id="2.60.40.60:FF:000275">
    <property type="entry name" value="Si:dkey-30k22.7"/>
    <property type="match status" value="1"/>
</dbReference>
<protein>
    <recommendedName>
        <fullName evidence="9">Cadherin domain-containing protein</fullName>
    </recommendedName>
</protein>
<dbReference type="STRING" id="409849.ENSPMGP00000000128"/>
<evidence type="ECO:0000256" key="2">
    <source>
        <dbReference type="ARBA" id="ARBA00022692"/>
    </source>
</evidence>
<dbReference type="PROSITE" id="PS00232">
    <property type="entry name" value="CADHERIN_1"/>
    <property type="match status" value="2"/>
</dbReference>
<name>A0A3B3Z6A3_9GOBI</name>
<dbReference type="GO" id="GO:0005509">
    <property type="term" value="F:calcium ion binding"/>
    <property type="evidence" value="ECO:0007669"/>
    <property type="project" value="UniProtKB-UniRule"/>
</dbReference>
<feature type="domain" description="Cadherin" evidence="9">
    <location>
        <begin position="6"/>
        <end position="20"/>
    </location>
</feature>
<dbReference type="GO" id="GO:0005886">
    <property type="term" value="C:plasma membrane"/>
    <property type="evidence" value="ECO:0007669"/>
    <property type="project" value="InterPro"/>
</dbReference>
<dbReference type="InterPro" id="IPR020894">
    <property type="entry name" value="Cadherin_CS"/>
</dbReference>
<accession>A0A3B3Z6A3</accession>
<evidence type="ECO:0000256" key="3">
    <source>
        <dbReference type="ARBA" id="ARBA00022737"/>
    </source>
</evidence>
<sequence length="163" mass="17748">MLPAFVTVSVTDCNDNAPKFSNTEYHIQVSENSVVGTRLVQVHAYDPDVGANGLVRYDIVSGNSKQHLTINSQSGVLAVNQSLDYEEDSKYTVTVRACDGSETSDECNVAFAVIYVTVLDENDNAPYFIDLSQALFEPSLRLVVLICPVLSPQAITSTPTQQL</sequence>
<dbReference type="PRINTS" id="PR00205">
    <property type="entry name" value="CADHERIN"/>
</dbReference>
<organism evidence="10 11">
    <name type="scientific">Periophthalmus magnuspinnatus</name>
    <dbReference type="NCBI Taxonomy" id="409849"/>
    <lineage>
        <taxon>Eukaryota</taxon>
        <taxon>Metazoa</taxon>
        <taxon>Chordata</taxon>
        <taxon>Craniata</taxon>
        <taxon>Vertebrata</taxon>
        <taxon>Euteleostomi</taxon>
        <taxon>Actinopterygii</taxon>
        <taxon>Neopterygii</taxon>
        <taxon>Teleostei</taxon>
        <taxon>Neoteleostei</taxon>
        <taxon>Acanthomorphata</taxon>
        <taxon>Gobiaria</taxon>
        <taxon>Gobiiformes</taxon>
        <taxon>Gobioidei</taxon>
        <taxon>Gobiidae</taxon>
        <taxon>Oxudercinae</taxon>
        <taxon>Periophthalmus</taxon>
    </lineage>
</organism>
<evidence type="ECO:0000256" key="4">
    <source>
        <dbReference type="ARBA" id="ARBA00022837"/>
    </source>
</evidence>
<dbReference type="AlphaFoldDB" id="A0A3B3Z6A3"/>
<dbReference type="CDD" id="cd11304">
    <property type="entry name" value="Cadherin_repeat"/>
    <property type="match status" value="1"/>
</dbReference>
<dbReference type="InterPro" id="IPR015919">
    <property type="entry name" value="Cadherin-like_sf"/>
</dbReference>
<keyword evidence="7" id="KW-0325">Glycoprotein</keyword>
<keyword evidence="2" id="KW-0812">Transmembrane</keyword>
<evidence type="ECO:0000256" key="7">
    <source>
        <dbReference type="ARBA" id="ARBA00023180"/>
    </source>
</evidence>
<dbReference type="SUPFAM" id="SSF49313">
    <property type="entry name" value="Cadherin-like"/>
    <property type="match status" value="1"/>
</dbReference>
<dbReference type="GO" id="GO:0009653">
    <property type="term" value="P:anatomical structure morphogenesis"/>
    <property type="evidence" value="ECO:0007669"/>
    <property type="project" value="UniProtKB-ARBA"/>
</dbReference>